<gene>
    <name evidence="2" type="ORF">CAUJ_LOCUS8184</name>
</gene>
<proteinExistence type="predicted"/>
<dbReference type="OrthoDB" id="5858019at2759"/>
<keyword evidence="3" id="KW-1185">Reference proteome</keyword>
<keyword evidence="1" id="KW-0472">Membrane</keyword>
<feature type="transmembrane region" description="Helical" evidence="1">
    <location>
        <begin position="9"/>
        <end position="34"/>
    </location>
</feature>
<evidence type="ECO:0008006" key="4">
    <source>
        <dbReference type="Google" id="ProtNLM"/>
    </source>
</evidence>
<protein>
    <recommendedName>
        <fullName evidence="4">MARVEL domain-containing protein</fullName>
    </recommendedName>
</protein>
<keyword evidence="1" id="KW-0812">Transmembrane</keyword>
<evidence type="ECO:0000313" key="2">
    <source>
        <dbReference type="EMBL" id="CAD6192265.1"/>
    </source>
</evidence>
<dbReference type="EMBL" id="CAJGYM010000026">
    <property type="protein sequence ID" value="CAD6192265.1"/>
    <property type="molecule type" value="Genomic_DNA"/>
</dbReference>
<reference evidence="2" key="1">
    <citation type="submission" date="2020-10" db="EMBL/GenBank/DDBJ databases">
        <authorList>
            <person name="Kikuchi T."/>
        </authorList>
    </citation>
    <scope>NUCLEOTIDE SEQUENCE</scope>
    <source>
        <strain evidence="2">NKZ352</strain>
    </source>
</reference>
<organism evidence="2 3">
    <name type="scientific">Caenorhabditis auriculariae</name>
    <dbReference type="NCBI Taxonomy" id="2777116"/>
    <lineage>
        <taxon>Eukaryota</taxon>
        <taxon>Metazoa</taxon>
        <taxon>Ecdysozoa</taxon>
        <taxon>Nematoda</taxon>
        <taxon>Chromadorea</taxon>
        <taxon>Rhabditida</taxon>
        <taxon>Rhabditina</taxon>
        <taxon>Rhabditomorpha</taxon>
        <taxon>Rhabditoidea</taxon>
        <taxon>Rhabditidae</taxon>
        <taxon>Peloderinae</taxon>
        <taxon>Caenorhabditis</taxon>
    </lineage>
</organism>
<accession>A0A8S1HAS1</accession>
<feature type="transmembrane region" description="Helical" evidence="1">
    <location>
        <begin position="120"/>
        <end position="144"/>
    </location>
</feature>
<dbReference type="AlphaFoldDB" id="A0A8S1HAS1"/>
<feature type="transmembrane region" description="Helical" evidence="1">
    <location>
        <begin position="78"/>
        <end position="100"/>
    </location>
</feature>
<evidence type="ECO:0000256" key="1">
    <source>
        <dbReference type="SAM" id="Phobius"/>
    </source>
</evidence>
<sequence>MKWRLENSFYFFLAIRLLCVLNCVIILFCVALSQSWTSRAAAIFGMIFTLLSCLLIGSSIATIFAWDLIKMGFPKRTLFSFVFILSTLVSGVMFLLSTASCDAYNRFGCLEQYSSGTFRVAAAFCFINVVFGVADVALNFVFYFKEEKKPPDRTYDVPPISVIDSEQAAHDLYMSYQRKGQTTYV</sequence>
<keyword evidence="1" id="KW-1133">Transmembrane helix</keyword>
<name>A0A8S1HAS1_9PELO</name>
<dbReference type="Proteomes" id="UP000835052">
    <property type="component" value="Unassembled WGS sequence"/>
</dbReference>
<evidence type="ECO:0000313" key="3">
    <source>
        <dbReference type="Proteomes" id="UP000835052"/>
    </source>
</evidence>
<comment type="caution">
    <text evidence="2">The sequence shown here is derived from an EMBL/GenBank/DDBJ whole genome shotgun (WGS) entry which is preliminary data.</text>
</comment>
<feature type="transmembrane region" description="Helical" evidence="1">
    <location>
        <begin position="40"/>
        <end position="66"/>
    </location>
</feature>